<evidence type="ECO:0000256" key="1">
    <source>
        <dbReference type="SAM" id="MobiDB-lite"/>
    </source>
</evidence>
<reference evidence="3" key="1">
    <citation type="submission" date="2016-10" db="EMBL/GenBank/DDBJ databases">
        <authorList>
            <person name="Varghese N."/>
        </authorList>
    </citation>
    <scope>NUCLEOTIDE SEQUENCE [LARGE SCALE GENOMIC DNA]</scope>
    <source>
        <strain evidence="3">DSM 17980</strain>
    </source>
</reference>
<evidence type="ECO:0000313" key="2">
    <source>
        <dbReference type="EMBL" id="SFU98306.1"/>
    </source>
</evidence>
<dbReference type="EMBL" id="FPBV01000017">
    <property type="protein sequence ID" value="SFU98306.1"/>
    <property type="molecule type" value="Genomic_DNA"/>
</dbReference>
<dbReference type="STRING" id="392015.SAMN05421543_1174"/>
<proteinExistence type="predicted"/>
<dbReference type="RefSeq" id="WP_074954416.1">
    <property type="nucleotide sequence ID" value="NZ_FPBV01000017.1"/>
</dbReference>
<protein>
    <submittedName>
        <fullName evidence="2">Uncharacterized protein</fullName>
    </submittedName>
</protein>
<name>A0A1I7KLM9_9BACL</name>
<sequence>MGDEQSARFGAIRDLAQQAREAVDNIAQWARDELVSVDNDSPRQAEHLQRIQQAAGTAVQALTQLADTARHARSYQAQAHQRHSGDKPR</sequence>
<organism evidence="2 3">
    <name type="scientific">Alicyclobacillus macrosporangiidus</name>
    <dbReference type="NCBI Taxonomy" id="392015"/>
    <lineage>
        <taxon>Bacteria</taxon>
        <taxon>Bacillati</taxon>
        <taxon>Bacillota</taxon>
        <taxon>Bacilli</taxon>
        <taxon>Bacillales</taxon>
        <taxon>Alicyclobacillaceae</taxon>
        <taxon>Alicyclobacillus</taxon>
    </lineage>
</organism>
<dbReference type="Proteomes" id="UP000183508">
    <property type="component" value="Unassembled WGS sequence"/>
</dbReference>
<keyword evidence="3" id="KW-1185">Reference proteome</keyword>
<evidence type="ECO:0000313" key="3">
    <source>
        <dbReference type="Proteomes" id="UP000183508"/>
    </source>
</evidence>
<feature type="region of interest" description="Disordered" evidence="1">
    <location>
        <begin position="70"/>
        <end position="89"/>
    </location>
</feature>
<dbReference type="AlphaFoldDB" id="A0A1I7KLM9"/>
<gene>
    <name evidence="2" type="ORF">SAMN05421543_1174</name>
</gene>
<accession>A0A1I7KLM9</accession>
<dbReference type="OrthoDB" id="2376470at2"/>